<keyword evidence="9" id="KW-0119">Carbohydrate metabolism</keyword>
<evidence type="ECO:0000259" key="10">
    <source>
        <dbReference type="PROSITE" id="PS50093"/>
    </source>
</evidence>
<keyword evidence="6" id="KW-1133">Transmembrane helix</keyword>
<dbReference type="CDD" id="cd00146">
    <property type="entry name" value="PKD"/>
    <property type="match status" value="3"/>
</dbReference>
<dbReference type="EMBL" id="BJYV01000001">
    <property type="protein sequence ID" value="GEO19933.1"/>
    <property type="molecule type" value="Genomic_DNA"/>
</dbReference>
<dbReference type="PROSITE" id="PS50093">
    <property type="entry name" value="PKD"/>
    <property type="match status" value="3"/>
</dbReference>
<keyword evidence="7" id="KW-0472">Membrane</keyword>
<dbReference type="SMART" id="SM00089">
    <property type="entry name" value="PKD"/>
    <property type="match status" value="3"/>
</dbReference>
<dbReference type="SMART" id="SM00612">
    <property type="entry name" value="Kelch"/>
    <property type="match status" value="5"/>
</dbReference>
<evidence type="ECO:0000256" key="7">
    <source>
        <dbReference type="ARBA" id="ARBA00023136"/>
    </source>
</evidence>
<dbReference type="Pfam" id="PF18911">
    <property type="entry name" value="PKD_4"/>
    <property type="match status" value="3"/>
</dbReference>
<dbReference type="Gene3D" id="2.60.40.10">
    <property type="entry name" value="Immunoglobulins"/>
    <property type="match status" value="4"/>
</dbReference>
<dbReference type="InterPro" id="IPR022409">
    <property type="entry name" value="PKD/Chitinase_dom"/>
</dbReference>
<dbReference type="NCBIfam" id="TIGR04183">
    <property type="entry name" value="Por_Secre_tail"/>
    <property type="match status" value="1"/>
</dbReference>
<dbReference type="Gene3D" id="2.60.120.430">
    <property type="entry name" value="Galactose-binding lectin"/>
    <property type="match status" value="5"/>
</dbReference>
<sequence>MKKRVIIPVRLFFYILLIGLGSSGKLLSQTVSFNQTALNFNEFDEIVLGTSLEFGPDERLYVSQLKGEIKIYSISKEGPNQYDVVGEEVLLGVKNIPNYDDHGLLAFDNRYGRQITGITVTGTAENPVIYATSSDPKWGGPSGDTMLDTNSGMITRLTWTGTAWEVIDLVRGLARSEENHAINGIEHTIIGGKPYLIISNGGFTNAGAPSKNFTYISEYALAGAVLKIDLDAIEALPVKTDSHSGRAYKYDVPTLDDPTRANVNGIYNPNDPGYDGIDVNDPFGGNDGLNMGMVTLDGPVQIFSPGYRNTYDLVVTESNKLYLTDNGANINWGGMPANEGDSLTVSNAYDPLEPGASPLNPTTTGEFVDNQDHLLMVTNDLETYSSGSYYGGHPTPLRANPGQPYQTGSPFPFSPGGAGLYTKFVGDDKDFTNITPTVQPTDKFRTQILEPVAPGQPGFEEYASNSLPANWPPVPYSVANGVEADFISPTLPNSNGPQPDIVTVVPNNSNGIAEYTASNFEGAIKGSLIVGKNGGILHLIHLNENGTLKEAEFNKWNLNGGNALGITTNGDVSSFPGTIWAATFDNRIMVLTPADDIFCIAVDDPEFDPLADYDHDGYTNQDELDNGTDYCSGGSAPNDYDKDLISNLNDEDDDGDGILDSLDAFQVGYPINLPLENQLFTNQSDASGDEFGYLGLGLTGLMNNGDSNPNWLDWLDKGNDSPGPPDIYGGTAGAIQVSMTGGTANGLSNNQEKGFQLGVNVGNEIGNYVISSGIIGLSSPGQLYDFDGTGEVGIQIGDGTQSNFIKLVFNDAGVLASQEINDVEDPNPLFLPIPVNERPSSNTLIELSFDVDPVNGTVKPFYKYSNQALVPLGTIQAAGAVLTSIQDINQPLAVGIYGTSNDTTKSFIGVWNFISVIGEKPYDIRSLKDISRLLGDDDVTVDLTEYFGDNNGENNLTFSVTENTNPVVGATINDKILTVDIPNDEVTSDITVRATDQNGYYIEQTFEVMVEQDFTILLRISGGGTEISSTGGLPSWMANYVQGPAYTEAFEATNSKSGSNVFPIENRHASIPSYITDAEYVSIFNKERYTTDATMEYKIPLPDGQYAVNLYLGNGYIGTSALGKRYYGIQIEGEVVETSIDLIERFGHQVGGMEQYLVTVTDGELNIFFEKQKENPLFNGIEILGKPIQTPITYTKVEDQINFVGHETDGSMFVQASGGNGNLSYAAVGLPPGIYVEPTNGTIYGTIEEGALANSPYRITVTIDDEDEIHSDAASFNFNWTISPQLTSQEWNFKNENRSYHPRHEGSFVQAGHEFYLMGGRESSTTIDIYDIGNDSWRSLTEINPYSFNHFQAVTYQGLIWVIGAFDTNDFPNETPASNIWMFDPVNEIWIEGPEIPENRRRGSAGLVEYRGKFYVVGGNTDGHDGGYVNYFDMYDPETGEWTILGDAPRARDHFFAATIGNKLYAVSGRQSGGPEGTFAPVLSEVDVYDFNSQTWSTLPDSLDLPTPRAAAVVNNYLGKLIVAGGEVATNPLALPNVEMFDPLTQEWKVLDTLNIGRHGTQGIVSGKGLYVVAGSPRKGGGNIGNMEYFGFDEPNTTPLVESELILPESILVKKGEPKEVSIALENGKTGLWIKSVVITGEDVEDFEIISGELVSEVLLRAGESYNLTLDFVGESLTGAANLVITTKNDEEITIPIIADGNFEEVFLYYNTGSGTNVEFEGNSYIGDVNLASIHNGGSVYRNGNVVGNEMYKSERYASNIAYEIEVPNGVYTVTTHHTETWFGLPNGGPNEAGRRVYDILLEGDVVQPNFDLFIENNNQPIALVFEDIQVTDGKLSLNLIAKVNNASISGISIVNQGEIGAVPIANITSSTVGGIVPLEVAFTNEISRPQDFTFAWDFGDGNTSTDQNPTHIFEEFGEYNVKLTVSSLFGNTAIDSVTVNAIPASEFELNINAGSQVTVENDGKSFIGEDNAGVIYSGSNAYSNNSLPNPPLYLTERFGNNFSYSVPVQNGVFTVKTYHNELWFGKNGREGRANQRVYDIYIEGELVKANFDLFIENGYEPMELIHENITVADDTLDIQLVATVNKANMSGFSIIAQNGLIVYPEALAEANTVNGPAPLAVTFDAGNSTGSSLLTYEWNFGNDSTSTEAQPEYTFNENGTYLVSLNVTDENGNMDTDEIEIIVGDYIPVPAYSLNVNAGTDTPTSYMGTDFEGESSSGVTFANASTWSNFGAGDPTMFLTERSGKNFTITTPVENGVYTITTYHNELWFGKSGPASEVGQRVYNIMIEGEVVKNGFDLFAEFGNVPTELTFENIEVRDGELNIGLVATKNNATIVGFKIESMTSVTLPPSAIINSSAVEGAAPFEITFDASASTGSGDLIYNWNFGDGESSALINPSHLYDTAGNYSVILTVMDSVAVMDSDTLDITIWEEAPVWSMTLNAGSDVNTSYQGKLFLGDKAFPTIFNSTKTYRNTSASTVELYQTDRYDKNLTYGISVDNGTYRVRTFHNELWFGNGGPAGQPGQRVFDILIEGVTVRDDFDLFVESNYEPTELVFEDIVITDGEINLGFVASANNASVSGIILERVDSINGGDGSNARILFEEDALPEGTAEVSTEEQQKSTLSEAIIYPNPAQNEAFIVIPGEVSLDWINVYDMEGRLVLTFNARNNSVNTYTLPLSRLEQGVYMVRLLGRDGIVDQLRLIINR</sequence>
<dbReference type="GO" id="GO:0030246">
    <property type="term" value="F:carbohydrate binding"/>
    <property type="evidence" value="ECO:0007669"/>
    <property type="project" value="InterPro"/>
</dbReference>
<dbReference type="PANTHER" id="PTHR13460">
    <property type="match status" value="1"/>
</dbReference>
<dbReference type="InterPro" id="IPR015915">
    <property type="entry name" value="Kelch-typ_b-propeller"/>
</dbReference>
<keyword evidence="12" id="KW-1185">Reference proteome</keyword>
<evidence type="ECO:0000256" key="2">
    <source>
        <dbReference type="ARBA" id="ARBA00009141"/>
    </source>
</evidence>
<evidence type="ECO:0000256" key="4">
    <source>
        <dbReference type="ARBA" id="ARBA00022729"/>
    </source>
</evidence>
<reference evidence="11 12" key="1">
    <citation type="submission" date="2019-07" db="EMBL/GenBank/DDBJ databases">
        <title>Whole genome shotgun sequence of Cyclobacterium qasimii NBRC 106168.</title>
        <authorList>
            <person name="Hosoyama A."/>
            <person name="Uohara A."/>
            <person name="Ohji S."/>
            <person name="Ichikawa N."/>
        </authorList>
    </citation>
    <scope>NUCLEOTIDE SEQUENCE [LARGE SCALE GENOMIC DNA]</scope>
    <source>
        <strain evidence="11 12">NBRC 106168</strain>
    </source>
</reference>
<dbReference type="Pfam" id="PF11721">
    <property type="entry name" value="Malectin"/>
    <property type="match status" value="5"/>
</dbReference>
<feature type="domain" description="PKD" evidence="10">
    <location>
        <begin position="2105"/>
        <end position="2184"/>
    </location>
</feature>
<protein>
    <recommendedName>
        <fullName evidence="10">PKD domain-containing protein</fullName>
    </recommendedName>
</protein>
<dbReference type="InterPro" id="IPR035986">
    <property type="entry name" value="PKD_dom_sf"/>
</dbReference>
<dbReference type="PANTHER" id="PTHR13460:SF0">
    <property type="entry name" value="MALECTIN"/>
    <property type="match status" value="1"/>
</dbReference>
<dbReference type="InterPro" id="IPR006652">
    <property type="entry name" value="Kelch_1"/>
</dbReference>
<feature type="domain" description="PKD" evidence="10">
    <location>
        <begin position="1864"/>
        <end position="1947"/>
    </location>
</feature>
<evidence type="ECO:0000256" key="5">
    <source>
        <dbReference type="ARBA" id="ARBA00022824"/>
    </source>
</evidence>
<comment type="similarity">
    <text evidence="2">Belongs to the malectin family.</text>
</comment>
<dbReference type="SUPFAM" id="SSF49785">
    <property type="entry name" value="Galactose-binding domain-like"/>
    <property type="match status" value="2"/>
</dbReference>
<dbReference type="InterPro" id="IPR000601">
    <property type="entry name" value="PKD_dom"/>
</dbReference>
<comment type="subcellular location">
    <subcellularLocation>
        <location evidence="1">Endoplasmic reticulum membrane</location>
        <topology evidence="1">Single-pass type I membrane protein</topology>
    </subcellularLocation>
</comment>
<accession>A0A512C6W0</accession>
<feature type="domain" description="PKD" evidence="10">
    <location>
        <begin position="2350"/>
        <end position="2429"/>
    </location>
</feature>
<dbReference type="Gene3D" id="2.120.10.80">
    <property type="entry name" value="Kelch-type beta propeller"/>
    <property type="match status" value="2"/>
</dbReference>
<organism evidence="11 12">
    <name type="scientific">Cyclobacterium qasimii</name>
    <dbReference type="NCBI Taxonomy" id="1350429"/>
    <lineage>
        <taxon>Bacteria</taxon>
        <taxon>Pseudomonadati</taxon>
        <taxon>Bacteroidota</taxon>
        <taxon>Cytophagia</taxon>
        <taxon>Cytophagales</taxon>
        <taxon>Cyclobacteriaceae</taxon>
        <taxon>Cyclobacterium</taxon>
    </lineage>
</organism>
<proteinExistence type="inferred from homology"/>
<keyword evidence="8" id="KW-0325">Glycoprotein</keyword>
<dbReference type="GO" id="GO:0016020">
    <property type="term" value="C:membrane"/>
    <property type="evidence" value="ECO:0007669"/>
    <property type="project" value="TreeGrafter"/>
</dbReference>
<dbReference type="SUPFAM" id="SSF117281">
    <property type="entry name" value="Kelch motif"/>
    <property type="match status" value="1"/>
</dbReference>
<dbReference type="InterPro" id="IPR039155">
    <property type="entry name" value="MLEC"/>
</dbReference>
<evidence type="ECO:0000256" key="8">
    <source>
        <dbReference type="ARBA" id="ARBA00023180"/>
    </source>
</evidence>
<dbReference type="Pfam" id="PF24681">
    <property type="entry name" value="Kelch_KLHDC2_KLHL20_DRC7"/>
    <property type="match status" value="1"/>
</dbReference>
<evidence type="ECO:0000313" key="12">
    <source>
        <dbReference type="Proteomes" id="UP000321301"/>
    </source>
</evidence>
<keyword evidence="5" id="KW-0256">Endoplasmic reticulum</keyword>
<keyword evidence="3" id="KW-0812">Transmembrane</keyword>
<evidence type="ECO:0000256" key="9">
    <source>
        <dbReference type="ARBA" id="ARBA00023277"/>
    </source>
</evidence>
<dbReference type="Pfam" id="PF18962">
    <property type="entry name" value="Por_Secre_tail"/>
    <property type="match status" value="1"/>
</dbReference>
<evidence type="ECO:0000313" key="11">
    <source>
        <dbReference type="EMBL" id="GEO19933.1"/>
    </source>
</evidence>
<evidence type="ECO:0000256" key="6">
    <source>
        <dbReference type="ARBA" id="ARBA00022989"/>
    </source>
</evidence>
<evidence type="ECO:0000256" key="1">
    <source>
        <dbReference type="ARBA" id="ARBA00004115"/>
    </source>
</evidence>
<comment type="caution">
    <text evidence="11">The sequence shown here is derived from an EMBL/GenBank/DDBJ whole genome shotgun (WGS) entry which is preliminary data.</text>
</comment>
<dbReference type="InterPro" id="IPR013783">
    <property type="entry name" value="Ig-like_fold"/>
</dbReference>
<dbReference type="Pfam" id="PF05345">
    <property type="entry name" value="He_PIG"/>
    <property type="match status" value="1"/>
</dbReference>
<gene>
    <name evidence="11" type="ORF">CQA01_04670</name>
</gene>
<dbReference type="InterPro" id="IPR026444">
    <property type="entry name" value="Secre_tail"/>
</dbReference>
<dbReference type="Proteomes" id="UP000321301">
    <property type="component" value="Unassembled WGS sequence"/>
</dbReference>
<evidence type="ECO:0000256" key="3">
    <source>
        <dbReference type="ARBA" id="ARBA00022692"/>
    </source>
</evidence>
<dbReference type="InterPro" id="IPR008979">
    <property type="entry name" value="Galactose-bd-like_sf"/>
</dbReference>
<dbReference type="InterPro" id="IPR021720">
    <property type="entry name" value="Malectin_dom"/>
</dbReference>
<dbReference type="RefSeq" id="WP_146946990.1">
    <property type="nucleotide sequence ID" value="NZ_BJYV01000001.1"/>
</dbReference>
<keyword evidence="4" id="KW-0732">Signal</keyword>
<name>A0A512C6W0_9BACT</name>
<dbReference type="SUPFAM" id="SSF49299">
    <property type="entry name" value="PKD domain"/>
    <property type="match status" value="3"/>
</dbReference>